<sequence length="312" mass="34971">MKLNPKKASFGRHETFALRYGWLPKGYAALIEGQEKGVDVFSSDDATVVLGVGKNMVASIRYWLRACQIIDPVNSEPTEVGDLIFNPAGGYDPYLEDEATIWLLHWLLASNAEQATAWFWFFNKFHKPEFTSQELTTALVDFVKDVMIEGKKPSLATLKNDAQLIHRMYTQSKGSGRTPLEDALDSPLALLRLMSQGEGGRRFISRPEVRQGLPLGVLGFAVLQLMKQRQIKSIPIEELMYSRGDFCAPGAVFRLTENDLITKLEKLINYIPGVLDIRDTAGIHQLFLVDDKYEPGECLEEHYQTASGEVAA</sequence>
<dbReference type="Pfam" id="PF13182">
    <property type="entry name" value="DUF4007"/>
    <property type="match status" value="1"/>
</dbReference>
<dbReference type="AlphaFoldDB" id="A0A3P3VQY5"/>
<evidence type="ECO:0000313" key="2">
    <source>
        <dbReference type="EMBL" id="RRJ84378.1"/>
    </source>
</evidence>
<comment type="caution">
    <text evidence="2">The sequence shown here is derived from an EMBL/GenBank/DDBJ whole genome shotgun (WGS) entry which is preliminary data.</text>
</comment>
<reference evidence="2 3" key="1">
    <citation type="submission" date="2018-08" db="EMBL/GenBank/DDBJ databases">
        <authorList>
            <person name="Khan S.A."/>
        </authorList>
    </citation>
    <scope>NUCLEOTIDE SEQUENCE [LARGE SCALE GENOMIC DNA]</scope>
    <source>
        <strain evidence="2 3">GTF-13</strain>
    </source>
</reference>
<feature type="domain" description="DUF4007" evidence="1">
    <location>
        <begin position="10"/>
        <end position="303"/>
    </location>
</feature>
<evidence type="ECO:0000259" key="1">
    <source>
        <dbReference type="Pfam" id="PF13182"/>
    </source>
</evidence>
<dbReference type="EMBL" id="QWEZ01000001">
    <property type="protein sequence ID" value="RRJ84378.1"/>
    <property type="molecule type" value="Genomic_DNA"/>
</dbReference>
<dbReference type="Proteomes" id="UP000280792">
    <property type="component" value="Unassembled WGS sequence"/>
</dbReference>
<keyword evidence="3" id="KW-1185">Reference proteome</keyword>
<name>A0A3P3VQY5_9GAMM</name>
<protein>
    <submittedName>
        <fullName evidence="2">DUF4007 family protein</fullName>
    </submittedName>
</protein>
<gene>
    <name evidence="2" type="ORF">D0544_04525</name>
</gene>
<evidence type="ECO:0000313" key="3">
    <source>
        <dbReference type="Proteomes" id="UP000280792"/>
    </source>
</evidence>
<dbReference type="RefSeq" id="WP_125014807.1">
    <property type="nucleotide sequence ID" value="NZ_QWEZ01000001.1"/>
</dbReference>
<proteinExistence type="predicted"/>
<dbReference type="InterPro" id="IPR025248">
    <property type="entry name" value="DUF4007"/>
</dbReference>
<organism evidence="2 3">
    <name type="scientific">Aestuariirhabdus litorea</name>
    <dbReference type="NCBI Taxonomy" id="2528527"/>
    <lineage>
        <taxon>Bacteria</taxon>
        <taxon>Pseudomonadati</taxon>
        <taxon>Pseudomonadota</taxon>
        <taxon>Gammaproteobacteria</taxon>
        <taxon>Oceanospirillales</taxon>
        <taxon>Aestuariirhabdaceae</taxon>
        <taxon>Aestuariirhabdus</taxon>
    </lineage>
</organism>
<accession>A0A3P3VQY5</accession>
<reference evidence="2 3" key="2">
    <citation type="submission" date="2018-12" db="EMBL/GenBank/DDBJ databases">
        <title>Simiduia agarivorans gen. nov., sp. nov., a marine, agarolytic bacterium isolated from shallow coastal water from Keelung, Taiwan.</title>
        <authorList>
            <person name="Shieh W.Y."/>
        </authorList>
    </citation>
    <scope>NUCLEOTIDE SEQUENCE [LARGE SCALE GENOMIC DNA]</scope>
    <source>
        <strain evidence="2 3">GTF-13</strain>
    </source>
</reference>